<dbReference type="AlphaFoldDB" id="A0A1G6LEE8"/>
<protein>
    <submittedName>
        <fullName evidence="1">Uncharacterized protein</fullName>
    </submittedName>
</protein>
<dbReference type="OrthoDB" id="3586357at2"/>
<dbReference type="Proteomes" id="UP000199501">
    <property type="component" value="Unassembled WGS sequence"/>
</dbReference>
<keyword evidence="2" id="KW-1185">Reference proteome</keyword>
<proteinExistence type="predicted"/>
<sequence length="296" mass="32228">MWIAQEPLFGAATGYGLTLPIPSARAEYHNVDNLRWSAEFQQWKPVRDAMRTETVLSGGVRDHQPGKTYADQWNSAVFTPSMANGDWASRSADTMSLTIPLFGDAGFDRTGTSIVESAATVLYREGVKVGETDLPGQGAFDVPPDSARYRLEARANRAAFSRYSTEIACVWTFASARPESRKDGVPLPLLAVRFAPPDLNSDNQVMASTTRIPLTVQRQEKTPPTTIPTLRIAASNDDGRTWFPVPITRAPGSPDAVATIAHPPGTRHIALRADATDAEGNTAEQTILRAYEISSR</sequence>
<reference evidence="2" key="1">
    <citation type="submission" date="2016-10" db="EMBL/GenBank/DDBJ databases">
        <authorList>
            <person name="Varghese N."/>
            <person name="Submissions S."/>
        </authorList>
    </citation>
    <scope>NUCLEOTIDE SEQUENCE [LARGE SCALE GENOMIC DNA]</scope>
    <source>
        <strain evidence="2">IBRC-M 10403</strain>
    </source>
</reference>
<dbReference type="STRING" id="1271860.SAMN05216174_10228"/>
<evidence type="ECO:0000313" key="2">
    <source>
        <dbReference type="Proteomes" id="UP000199501"/>
    </source>
</evidence>
<organism evidence="1 2">
    <name type="scientific">Actinokineospora iranica</name>
    <dbReference type="NCBI Taxonomy" id="1271860"/>
    <lineage>
        <taxon>Bacteria</taxon>
        <taxon>Bacillati</taxon>
        <taxon>Actinomycetota</taxon>
        <taxon>Actinomycetes</taxon>
        <taxon>Pseudonocardiales</taxon>
        <taxon>Pseudonocardiaceae</taxon>
        <taxon>Actinokineospora</taxon>
    </lineage>
</organism>
<dbReference type="RefSeq" id="WP_091448844.1">
    <property type="nucleotide sequence ID" value="NZ_FMZZ01000002.1"/>
</dbReference>
<accession>A0A1G6LEE8</accession>
<evidence type="ECO:0000313" key="1">
    <source>
        <dbReference type="EMBL" id="SDC41584.1"/>
    </source>
</evidence>
<name>A0A1G6LEE8_9PSEU</name>
<gene>
    <name evidence="1" type="ORF">SAMN05216174_10228</name>
</gene>
<dbReference type="EMBL" id="FMZZ01000002">
    <property type="protein sequence ID" value="SDC41584.1"/>
    <property type="molecule type" value="Genomic_DNA"/>
</dbReference>